<evidence type="ECO:0000313" key="4">
    <source>
        <dbReference type="EMBL" id="CAK0865968.1"/>
    </source>
</evidence>
<dbReference type="Proteomes" id="UP001189429">
    <property type="component" value="Unassembled WGS sequence"/>
</dbReference>
<keyword evidence="3" id="KW-0732">Signal</keyword>
<keyword evidence="2" id="KW-1133">Transmembrane helix</keyword>
<feature type="chain" id="PRO_5047160618" evidence="3">
    <location>
        <begin position="19"/>
        <end position="466"/>
    </location>
</feature>
<reference evidence="4" key="1">
    <citation type="submission" date="2023-10" db="EMBL/GenBank/DDBJ databases">
        <authorList>
            <person name="Chen Y."/>
            <person name="Shah S."/>
            <person name="Dougan E. K."/>
            <person name="Thang M."/>
            <person name="Chan C."/>
        </authorList>
    </citation>
    <scope>NUCLEOTIDE SEQUENCE [LARGE SCALE GENOMIC DNA]</scope>
</reference>
<sequence length="466" mass="48883">MVAALALVALLAVRGAAAGDGGRRLQEPNGTNVSQPSTPDVYPDVTDTADVAGDEFSEADRKSFEEAVDTNKKAECELGGNCTGAVPGSVPPSRGLCVQGPAGGTGNSCWDVCNPAHQPNKYIIDSSDEGKIRNKGYEALVEQVRAGLNPFVQCPGELHQGDSCPPGDPCGDLMAQEFGVPEGQGLCVMDASQPQSRACWDMCDGSRRPDEFEEGTPEGAARKVEEARAGATCSHMWPWWAWVVLFLVLLCCSGVLCVASGMIRTKRVKGDAAAARGLDYEQGDDSRREQLAYDPEGYGQQKQMAYEEQYGPGAPESAGGSRPRDLLDEGYGPTAGDGHPPEPQRPATYSEAPPPEPSPFPDERGGRPQPVMSGSTRAIPGLDEPMLFPSVQPLVMPTATAQVAPPELLGLTSQLAPPGSQQNMLGSQRAVHTYGVGGPAAFPHASSVQLAPGGTPFFSQLAGTGH</sequence>
<keyword evidence="2" id="KW-0472">Membrane</keyword>
<name>A0ABN9V454_9DINO</name>
<keyword evidence="5" id="KW-1185">Reference proteome</keyword>
<evidence type="ECO:0000256" key="3">
    <source>
        <dbReference type="SAM" id="SignalP"/>
    </source>
</evidence>
<dbReference type="EMBL" id="CAUYUJ010016504">
    <property type="protein sequence ID" value="CAK0865968.1"/>
    <property type="molecule type" value="Genomic_DNA"/>
</dbReference>
<feature type="transmembrane region" description="Helical" evidence="2">
    <location>
        <begin position="239"/>
        <end position="259"/>
    </location>
</feature>
<protein>
    <submittedName>
        <fullName evidence="4">Uncharacterized protein</fullName>
    </submittedName>
</protein>
<organism evidence="4 5">
    <name type="scientific">Prorocentrum cordatum</name>
    <dbReference type="NCBI Taxonomy" id="2364126"/>
    <lineage>
        <taxon>Eukaryota</taxon>
        <taxon>Sar</taxon>
        <taxon>Alveolata</taxon>
        <taxon>Dinophyceae</taxon>
        <taxon>Prorocentrales</taxon>
        <taxon>Prorocentraceae</taxon>
        <taxon>Prorocentrum</taxon>
    </lineage>
</organism>
<proteinExistence type="predicted"/>
<evidence type="ECO:0000256" key="2">
    <source>
        <dbReference type="SAM" id="Phobius"/>
    </source>
</evidence>
<keyword evidence="2" id="KW-0812">Transmembrane</keyword>
<feature type="signal peptide" evidence="3">
    <location>
        <begin position="1"/>
        <end position="18"/>
    </location>
</feature>
<feature type="region of interest" description="Disordered" evidence="1">
    <location>
        <begin position="19"/>
        <end position="48"/>
    </location>
</feature>
<accession>A0ABN9V454</accession>
<evidence type="ECO:0000256" key="1">
    <source>
        <dbReference type="SAM" id="MobiDB-lite"/>
    </source>
</evidence>
<feature type="compositionally biased region" description="Polar residues" evidence="1">
    <location>
        <begin position="28"/>
        <end position="38"/>
    </location>
</feature>
<gene>
    <name evidence="4" type="ORF">PCOR1329_LOCUS53346</name>
</gene>
<comment type="caution">
    <text evidence="4">The sequence shown here is derived from an EMBL/GenBank/DDBJ whole genome shotgun (WGS) entry which is preliminary data.</text>
</comment>
<evidence type="ECO:0000313" key="5">
    <source>
        <dbReference type="Proteomes" id="UP001189429"/>
    </source>
</evidence>
<feature type="region of interest" description="Disordered" evidence="1">
    <location>
        <begin position="310"/>
        <end position="383"/>
    </location>
</feature>